<proteinExistence type="predicted"/>
<comment type="caution">
    <text evidence="1">The sequence shown here is derived from an EMBL/GenBank/DDBJ whole genome shotgun (WGS) entry which is preliminary data.</text>
</comment>
<dbReference type="AlphaFoldDB" id="A0A4Y2MMW5"/>
<dbReference type="Proteomes" id="UP000499080">
    <property type="component" value="Unassembled WGS sequence"/>
</dbReference>
<accession>A0A4Y2MMW5</accession>
<reference evidence="1 2" key="1">
    <citation type="journal article" date="2019" name="Sci. Rep.">
        <title>Orb-weaving spider Araneus ventricosus genome elucidates the spidroin gene catalogue.</title>
        <authorList>
            <person name="Kono N."/>
            <person name="Nakamura H."/>
            <person name="Ohtoshi R."/>
            <person name="Moran D.A.P."/>
            <person name="Shinohara A."/>
            <person name="Yoshida Y."/>
            <person name="Fujiwara M."/>
            <person name="Mori M."/>
            <person name="Tomita M."/>
            <person name="Arakawa K."/>
        </authorList>
    </citation>
    <scope>NUCLEOTIDE SEQUENCE [LARGE SCALE GENOMIC DNA]</scope>
</reference>
<organism evidence="1 2">
    <name type="scientific">Araneus ventricosus</name>
    <name type="common">Orbweaver spider</name>
    <name type="synonym">Epeira ventricosa</name>
    <dbReference type="NCBI Taxonomy" id="182803"/>
    <lineage>
        <taxon>Eukaryota</taxon>
        <taxon>Metazoa</taxon>
        <taxon>Ecdysozoa</taxon>
        <taxon>Arthropoda</taxon>
        <taxon>Chelicerata</taxon>
        <taxon>Arachnida</taxon>
        <taxon>Araneae</taxon>
        <taxon>Araneomorphae</taxon>
        <taxon>Entelegynae</taxon>
        <taxon>Araneoidea</taxon>
        <taxon>Araneidae</taxon>
        <taxon>Araneus</taxon>
    </lineage>
</organism>
<dbReference type="EMBL" id="BGPR01007540">
    <property type="protein sequence ID" value="GBN27680.1"/>
    <property type="molecule type" value="Genomic_DNA"/>
</dbReference>
<keyword evidence="2" id="KW-1185">Reference proteome</keyword>
<sequence>MKLDAAFATSPRSYLGSAQLFVLKVLPQLGLEKDKELGCPVNSLIVVQLIGIIHFRQHAKETSLWESTHEKHLLFTKFLPPYLVFGQNESGLRFVYAVSYLGVRNCLHSKGTSPGGEKICWDVS</sequence>
<protein>
    <submittedName>
        <fullName evidence="1">Uncharacterized protein</fullName>
    </submittedName>
</protein>
<name>A0A4Y2MMW5_ARAVE</name>
<evidence type="ECO:0000313" key="2">
    <source>
        <dbReference type="Proteomes" id="UP000499080"/>
    </source>
</evidence>
<gene>
    <name evidence="1" type="ORF">AVEN_36470_1</name>
</gene>
<evidence type="ECO:0000313" key="1">
    <source>
        <dbReference type="EMBL" id="GBN27680.1"/>
    </source>
</evidence>